<dbReference type="PANTHER" id="PTHR42829:SF2">
    <property type="entry name" value="NADH-UBIQUINONE OXIDOREDUCTASE CHAIN 5"/>
    <property type="match status" value="1"/>
</dbReference>
<feature type="domain" description="NADH:quinone oxidoreductase/Mrp antiporter transmembrane" evidence="7">
    <location>
        <begin position="527"/>
        <end position="587"/>
    </location>
</feature>
<dbReference type="GO" id="GO:0042773">
    <property type="term" value="P:ATP synthesis coupled electron transport"/>
    <property type="evidence" value="ECO:0007669"/>
    <property type="project" value="InterPro"/>
</dbReference>
<evidence type="ECO:0000256" key="2">
    <source>
        <dbReference type="ARBA" id="ARBA00022692"/>
    </source>
</evidence>
<feature type="transmembrane region" description="Helical" evidence="6">
    <location>
        <begin position="580"/>
        <end position="603"/>
    </location>
</feature>
<dbReference type="InterPro" id="IPR001750">
    <property type="entry name" value="ND/Mrp_TM"/>
</dbReference>
<dbReference type="InterPro" id="IPR001516">
    <property type="entry name" value="Proton_antipo_N"/>
</dbReference>
<comment type="subcellular location">
    <subcellularLocation>
        <location evidence="1">Endomembrane system</location>
        <topology evidence="1">Multi-pass membrane protein</topology>
    </subcellularLocation>
    <subcellularLocation>
        <location evidence="5">Membrane</location>
        <topology evidence="5">Multi-pass membrane protein</topology>
    </subcellularLocation>
</comment>
<dbReference type="PRINTS" id="PR01434">
    <property type="entry name" value="NADHDHGNASE5"/>
</dbReference>
<feature type="transmembrane region" description="Helical" evidence="6">
    <location>
        <begin position="282"/>
        <end position="301"/>
    </location>
</feature>
<feature type="transmembrane region" description="Helical" evidence="6">
    <location>
        <begin position="313"/>
        <end position="339"/>
    </location>
</feature>
<sequence>MESFVHLFLMIPLVGFIISLFIPGKRESVISNVAFTTVGATLLGGMIFISIWVLRLMPMLNVRDISLYTAPGYDFFLDFYFDKVSAVYLMVGAVLTFLVTIYSRYYLHRESGYKRFFNTVLFFYLGFNVTVLAGNFETLFIGWEILGLSSFLLIAFYRKRYLPVKNALKVFAIYRIGDVGILLAMWMSHHLWHENVTFMKLNNYELVHEVLQSHSAIGIFISVMIVIAAAAKSAQFPFSAWLPRAMEGPTPSSAIFYGSLSVHIGAFLLLRTFPFWEHQPVVHWFIVAIGVITAVLGSIIARVQPTVKSQIAYASMAQIGIIFIEIAAGWHTLALIHFAGNSFLRTYQLLTSPSVVTYLIREQFYDFTPRRKYHENAFMKRLKYAVYLLSIKEWHLDSVVFTFFFKPLKKMRTALSFLTVKNVLYFFVPICLIGFDLAYLNEVGGVLKQYLPVILAATALIMVIKAYNERSSSRLAWLCIVTAHFFIDLGIAFNHHFDGRETFVYLSGVVMSGIIGYISLYRVKAMEHHGIGLNEFHGLVSQYPRTAFIFLMSCLGLAGFPITTTFFGEDVILTHVHEDQFALAVLVALTFIINGIALIRIYARVFLGANSRTYHEQADLTS</sequence>
<proteinExistence type="predicted"/>
<evidence type="ECO:0000313" key="9">
    <source>
        <dbReference type="EMBL" id="MBL6447739.1"/>
    </source>
</evidence>
<feature type="transmembrane region" description="Helical" evidence="6">
    <location>
        <begin position="6"/>
        <end position="22"/>
    </location>
</feature>
<accession>A0A937KCT5</accession>
<evidence type="ECO:0000256" key="1">
    <source>
        <dbReference type="ARBA" id="ARBA00004127"/>
    </source>
</evidence>
<keyword evidence="10" id="KW-1185">Reference proteome</keyword>
<feature type="transmembrane region" description="Helical" evidence="6">
    <location>
        <begin position="547"/>
        <end position="568"/>
    </location>
</feature>
<feature type="domain" description="NADH:quinone oxidoreductase/Mrp antiporter transmembrane" evidence="7">
    <location>
        <begin position="134"/>
        <end position="345"/>
    </location>
</feature>
<dbReference type="Proteomes" id="UP000614216">
    <property type="component" value="Unassembled WGS sequence"/>
</dbReference>
<evidence type="ECO:0000313" key="10">
    <source>
        <dbReference type="Proteomes" id="UP000614216"/>
    </source>
</evidence>
<dbReference type="GO" id="GO:0008137">
    <property type="term" value="F:NADH dehydrogenase (ubiquinone) activity"/>
    <property type="evidence" value="ECO:0007669"/>
    <property type="project" value="InterPro"/>
</dbReference>
<evidence type="ECO:0000259" key="8">
    <source>
        <dbReference type="Pfam" id="PF00662"/>
    </source>
</evidence>
<dbReference type="GO" id="GO:0016020">
    <property type="term" value="C:membrane"/>
    <property type="evidence" value="ECO:0007669"/>
    <property type="project" value="UniProtKB-SubCell"/>
</dbReference>
<dbReference type="GO" id="GO:0012505">
    <property type="term" value="C:endomembrane system"/>
    <property type="evidence" value="ECO:0007669"/>
    <property type="project" value="UniProtKB-SubCell"/>
</dbReference>
<comment type="caution">
    <text evidence="9">The sequence shown here is derived from an EMBL/GenBank/DDBJ whole genome shotgun (WGS) entry which is preliminary data.</text>
</comment>
<feature type="transmembrane region" description="Helical" evidence="6">
    <location>
        <begin position="417"/>
        <end position="438"/>
    </location>
</feature>
<evidence type="ECO:0008006" key="11">
    <source>
        <dbReference type="Google" id="ProtNLM"/>
    </source>
</evidence>
<feature type="transmembrane region" description="Helical" evidence="6">
    <location>
        <begin position="29"/>
        <end position="54"/>
    </location>
</feature>
<feature type="transmembrane region" description="Helical" evidence="6">
    <location>
        <begin position="503"/>
        <end position="521"/>
    </location>
</feature>
<evidence type="ECO:0000259" key="7">
    <source>
        <dbReference type="Pfam" id="PF00361"/>
    </source>
</evidence>
<feature type="transmembrane region" description="Helical" evidence="6">
    <location>
        <begin position="170"/>
        <end position="192"/>
    </location>
</feature>
<gene>
    <name evidence="9" type="ORF">JMN32_15580</name>
</gene>
<dbReference type="Pfam" id="PF00361">
    <property type="entry name" value="Proton_antipo_M"/>
    <property type="match status" value="2"/>
</dbReference>
<evidence type="ECO:0000256" key="3">
    <source>
        <dbReference type="ARBA" id="ARBA00022989"/>
    </source>
</evidence>
<reference evidence="9" key="1">
    <citation type="submission" date="2021-01" db="EMBL/GenBank/DDBJ databases">
        <title>Fulvivirga kasyanovii gen. nov., sp nov., a novel member of the phylum Bacteroidetes isolated from seawater in a mussel farm.</title>
        <authorList>
            <person name="Zhao L.-H."/>
            <person name="Wang Z.-J."/>
        </authorList>
    </citation>
    <scope>NUCLEOTIDE SEQUENCE</scope>
    <source>
        <strain evidence="9">29W222</strain>
    </source>
</reference>
<keyword evidence="3 6" id="KW-1133">Transmembrane helix</keyword>
<evidence type="ECO:0000256" key="5">
    <source>
        <dbReference type="RuleBase" id="RU000320"/>
    </source>
</evidence>
<organism evidence="9 10">
    <name type="scientific">Fulvivirga marina</name>
    <dbReference type="NCBI Taxonomy" id="2494733"/>
    <lineage>
        <taxon>Bacteria</taxon>
        <taxon>Pseudomonadati</taxon>
        <taxon>Bacteroidota</taxon>
        <taxon>Cytophagia</taxon>
        <taxon>Cytophagales</taxon>
        <taxon>Fulvivirgaceae</taxon>
        <taxon>Fulvivirga</taxon>
    </lineage>
</organism>
<dbReference type="AlphaFoldDB" id="A0A937KCT5"/>
<evidence type="ECO:0000256" key="4">
    <source>
        <dbReference type="ARBA" id="ARBA00023136"/>
    </source>
</evidence>
<feature type="transmembrane region" description="Helical" evidence="6">
    <location>
        <begin position="252"/>
        <end position="270"/>
    </location>
</feature>
<feature type="transmembrane region" description="Helical" evidence="6">
    <location>
        <begin position="450"/>
        <end position="468"/>
    </location>
</feature>
<dbReference type="Pfam" id="PF00662">
    <property type="entry name" value="Proton_antipo_N"/>
    <property type="match status" value="1"/>
</dbReference>
<feature type="transmembrane region" description="Helical" evidence="6">
    <location>
        <begin position="116"/>
        <end position="134"/>
    </location>
</feature>
<feature type="transmembrane region" description="Helical" evidence="6">
    <location>
        <begin position="212"/>
        <end position="231"/>
    </location>
</feature>
<name>A0A937KCT5_9BACT</name>
<dbReference type="RefSeq" id="WP_202857280.1">
    <property type="nucleotide sequence ID" value="NZ_JAEUGD010000053.1"/>
</dbReference>
<dbReference type="GO" id="GO:0015990">
    <property type="term" value="P:electron transport coupled proton transport"/>
    <property type="evidence" value="ECO:0007669"/>
    <property type="project" value="TreeGrafter"/>
</dbReference>
<dbReference type="GO" id="GO:0003954">
    <property type="term" value="F:NADH dehydrogenase activity"/>
    <property type="evidence" value="ECO:0007669"/>
    <property type="project" value="TreeGrafter"/>
</dbReference>
<feature type="domain" description="NADH-Ubiquinone oxidoreductase (complex I) chain 5 N-terminal" evidence="8">
    <location>
        <begin position="73"/>
        <end position="117"/>
    </location>
</feature>
<keyword evidence="2 5" id="KW-0812">Transmembrane</keyword>
<dbReference type="PANTHER" id="PTHR42829">
    <property type="entry name" value="NADH-UBIQUINONE OXIDOREDUCTASE CHAIN 5"/>
    <property type="match status" value="1"/>
</dbReference>
<dbReference type="InterPro" id="IPR003945">
    <property type="entry name" value="NU5C-like"/>
</dbReference>
<feature type="transmembrane region" description="Helical" evidence="6">
    <location>
        <begin position="86"/>
        <end position="107"/>
    </location>
</feature>
<keyword evidence="4 6" id="KW-0472">Membrane</keyword>
<feature type="transmembrane region" description="Helical" evidence="6">
    <location>
        <begin position="475"/>
        <end position="497"/>
    </location>
</feature>
<dbReference type="EMBL" id="JAEUGD010000053">
    <property type="protein sequence ID" value="MBL6447739.1"/>
    <property type="molecule type" value="Genomic_DNA"/>
</dbReference>
<protein>
    <recommendedName>
        <fullName evidence="11">NADH dehydrogenase</fullName>
    </recommendedName>
</protein>
<evidence type="ECO:0000256" key="6">
    <source>
        <dbReference type="SAM" id="Phobius"/>
    </source>
</evidence>